<comment type="caution">
    <text evidence="4">The sequence shown here is derived from an EMBL/GenBank/DDBJ whole genome shotgun (WGS) entry which is preliminary data.</text>
</comment>
<dbReference type="GO" id="GO:0003700">
    <property type="term" value="F:DNA-binding transcription factor activity"/>
    <property type="evidence" value="ECO:0007669"/>
    <property type="project" value="InterPro"/>
</dbReference>
<keyword evidence="5" id="KW-1185">Reference proteome</keyword>
<dbReference type="InterPro" id="IPR009057">
    <property type="entry name" value="Homeodomain-like_sf"/>
</dbReference>
<dbReference type="Proteomes" id="UP001065549">
    <property type="component" value="Unassembled WGS sequence"/>
</dbReference>
<evidence type="ECO:0000259" key="3">
    <source>
        <dbReference type="PROSITE" id="PS01124"/>
    </source>
</evidence>
<protein>
    <submittedName>
        <fullName evidence="4">Helix-turn-helix domain-containing protein</fullName>
    </submittedName>
</protein>
<dbReference type="EMBL" id="JAOSHN010000008">
    <property type="protein sequence ID" value="MCU7380198.1"/>
    <property type="molecule type" value="Genomic_DNA"/>
</dbReference>
<evidence type="ECO:0000313" key="5">
    <source>
        <dbReference type="Proteomes" id="UP001065549"/>
    </source>
</evidence>
<dbReference type="PANTHER" id="PTHR47893:SF1">
    <property type="entry name" value="REGULATORY PROTEIN PCHR"/>
    <property type="match status" value="1"/>
</dbReference>
<dbReference type="SUPFAM" id="SSF46689">
    <property type="entry name" value="Homeodomain-like"/>
    <property type="match status" value="1"/>
</dbReference>
<dbReference type="InterPro" id="IPR053142">
    <property type="entry name" value="PchR_regulatory_protein"/>
</dbReference>
<feature type="domain" description="HTH araC/xylS-type" evidence="3">
    <location>
        <begin position="16"/>
        <end position="86"/>
    </location>
</feature>
<dbReference type="AlphaFoldDB" id="A0A9J6QXH7"/>
<dbReference type="Gene3D" id="1.10.10.60">
    <property type="entry name" value="Homeodomain-like"/>
    <property type="match status" value="1"/>
</dbReference>
<dbReference type="PROSITE" id="PS01124">
    <property type="entry name" value="HTH_ARAC_FAMILY_2"/>
    <property type="match status" value="1"/>
</dbReference>
<evidence type="ECO:0000256" key="1">
    <source>
        <dbReference type="ARBA" id="ARBA00023015"/>
    </source>
</evidence>
<keyword evidence="1" id="KW-0805">Transcription regulation</keyword>
<evidence type="ECO:0000313" key="4">
    <source>
        <dbReference type="EMBL" id="MCU7380198.1"/>
    </source>
</evidence>
<organism evidence="4 5">
    <name type="scientific">Hominibacterium faecale</name>
    <dbReference type="NCBI Taxonomy" id="2839743"/>
    <lineage>
        <taxon>Bacteria</taxon>
        <taxon>Bacillati</taxon>
        <taxon>Bacillota</taxon>
        <taxon>Clostridia</taxon>
        <taxon>Peptostreptococcales</taxon>
        <taxon>Anaerovoracaceae</taxon>
        <taxon>Hominibacterium</taxon>
    </lineage>
</organism>
<proteinExistence type="predicted"/>
<reference evidence="4" key="1">
    <citation type="submission" date="2022-09" db="EMBL/GenBank/DDBJ databases">
        <title>Culturomic study of gut microbiota in children with autism spectrum disorder.</title>
        <authorList>
            <person name="Efimov B.A."/>
            <person name="Chaplin A.V."/>
            <person name="Sokolova S.R."/>
            <person name="Pikina A.P."/>
            <person name="Korzhanova M."/>
            <person name="Belova V."/>
            <person name="Korostin D."/>
        </authorList>
    </citation>
    <scope>NUCLEOTIDE SEQUENCE</scope>
    <source>
        <strain evidence="4">ASD5510</strain>
    </source>
</reference>
<dbReference type="Pfam" id="PF12833">
    <property type="entry name" value="HTH_18"/>
    <property type="match status" value="1"/>
</dbReference>
<evidence type="ECO:0000256" key="2">
    <source>
        <dbReference type="ARBA" id="ARBA00023163"/>
    </source>
</evidence>
<dbReference type="RefSeq" id="WP_148396820.1">
    <property type="nucleotide sequence ID" value="NZ_JAJAGH010000012.1"/>
</dbReference>
<keyword evidence="2" id="KW-0804">Transcription</keyword>
<dbReference type="GO" id="GO:0043565">
    <property type="term" value="F:sequence-specific DNA binding"/>
    <property type="evidence" value="ECO:0007669"/>
    <property type="project" value="InterPro"/>
</dbReference>
<sequence length="86" mass="9935">MPQEVHVDPVAFYIMVALNKNKFQKAFQLTEGISIREYIRALRMELALEPFEKSDMSTGNIAKAVGYHGVSNFYHVFQQRFGETYS</sequence>
<dbReference type="SMART" id="SM00342">
    <property type="entry name" value="HTH_ARAC"/>
    <property type="match status" value="1"/>
</dbReference>
<name>A0A9J6QXH7_9FIRM</name>
<gene>
    <name evidence="4" type="ORF">OBO34_17840</name>
</gene>
<dbReference type="PANTHER" id="PTHR47893">
    <property type="entry name" value="REGULATORY PROTEIN PCHR"/>
    <property type="match status" value="1"/>
</dbReference>
<dbReference type="InterPro" id="IPR018060">
    <property type="entry name" value="HTH_AraC"/>
</dbReference>
<accession>A0A9J6QXH7</accession>